<keyword evidence="2" id="KW-1185">Reference proteome</keyword>
<accession>A0A444XZM0</accession>
<evidence type="ECO:0000313" key="1">
    <source>
        <dbReference type="EMBL" id="RYQ95124.1"/>
    </source>
</evidence>
<dbReference type="AlphaFoldDB" id="A0A444XZM0"/>
<gene>
    <name evidence="1" type="ORF">Ahy_B08g090156</name>
</gene>
<evidence type="ECO:0000313" key="2">
    <source>
        <dbReference type="Proteomes" id="UP000289738"/>
    </source>
</evidence>
<organism evidence="1 2">
    <name type="scientific">Arachis hypogaea</name>
    <name type="common">Peanut</name>
    <dbReference type="NCBI Taxonomy" id="3818"/>
    <lineage>
        <taxon>Eukaryota</taxon>
        <taxon>Viridiplantae</taxon>
        <taxon>Streptophyta</taxon>
        <taxon>Embryophyta</taxon>
        <taxon>Tracheophyta</taxon>
        <taxon>Spermatophyta</taxon>
        <taxon>Magnoliopsida</taxon>
        <taxon>eudicotyledons</taxon>
        <taxon>Gunneridae</taxon>
        <taxon>Pentapetalae</taxon>
        <taxon>rosids</taxon>
        <taxon>fabids</taxon>
        <taxon>Fabales</taxon>
        <taxon>Fabaceae</taxon>
        <taxon>Papilionoideae</taxon>
        <taxon>50 kb inversion clade</taxon>
        <taxon>dalbergioids sensu lato</taxon>
        <taxon>Dalbergieae</taxon>
        <taxon>Pterocarpus clade</taxon>
        <taxon>Arachis</taxon>
    </lineage>
</organism>
<comment type="caution">
    <text evidence="1">The sequence shown here is derived from an EMBL/GenBank/DDBJ whole genome shotgun (WGS) entry which is preliminary data.</text>
</comment>
<dbReference type="Proteomes" id="UP000289738">
    <property type="component" value="Chromosome B08"/>
</dbReference>
<reference evidence="1 2" key="1">
    <citation type="submission" date="2019-01" db="EMBL/GenBank/DDBJ databases">
        <title>Sequencing of cultivated peanut Arachis hypogaea provides insights into genome evolution and oil improvement.</title>
        <authorList>
            <person name="Chen X."/>
        </authorList>
    </citation>
    <scope>NUCLEOTIDE SEQUENCE [LARGE SCALE GENOMIC DNA]</scope>
    <source>
        <strain evidence="2">cv. Fuhuasheng</strain>
        <tissue evidence="1">Leaves</tissue>
    </source>
</reference>
<name>A0A444XZM0_ARAHY</name>
<proteinExistence type="predicted"/>
<sequence>MLPILVTGSLDGKMLGENSSASSSVPVLSSAVVPCSPLRLHPLRRPPPHPLRDKTLFDDSAADILGGSRLGNKFRGLSESQVLRSSSTDKERASNVAKIKVVEHLICYY</sequence>
<protein>
    <submittedName>
        <fullName evidence="1">Uncharacterized protein</fullName>
    </submittedName>
</protein>
<dbReference type="EMBL" id="SDMP01000018">
    <property type="protein sequence ID" value="RYQ95124.1"/>
    <property type="molecule type" value="Genomic_DNA"/>
</dbReference>